<keyword evidence="5" id="KW-1185">Reference proteome</keyword>
<reference evidence="5" key="1">
    <citation type="journal article" date="2019" name="Int. J. Syst. Evol. Microbiol.">
        <title>The Global Catalogue of Microorganisms (GCM) 10K type strain sequencing project: providing services to taxonomists for standard genome sequencing and annotation.</title>
        <authorList>
            <consortium name="The Broad Institute Genomics Platform"/>
            <consortium name="The Broad Institute Genome Sequencing Center for Infectious Disease"/>
            <person name="Wu L."/>
            <person name="Ma J."/>
        </authorList>
    </citation>
    <scope>NUCLEOTIDE SEQUENCE [LARGE SCALE GENOMIC DNA]</scope>
    <source>
        <strain evidence="5">CGMCC 1.18578</strain>
    </source>
</reference>
<protein>
    <submittedName>
        <fullName evidence="4">UDP-N-acetylglucosamine 4,6-dehydratase family protein</fullName>
        <ecNumber evidence="4">4.2.1.115</ecNumber>
    </submittedName>
</protein>
<proteinExistence type="inferred from homology"/>
<comment type="similarity">
    <text evidence="1">Belongs to the polysaccharide synthase family.</text>
</comment>
<dbReference type="GO" id="GO:0016829">
    <property type="term" value="F:lyase activity"/>
    <property type="evidence" value="ECO:0007669"/>
    <property type="project" value="UniProtKB-KW"/>
</dbReference>
<dbReference type="InterPro" id="IPR051203">
    <property type="entry name" value="Polysaccharide_Synthase-Rel"/>
</dbReference>
<dbReference type="Gene3D" id="3.40.50.720">
    <property type="entry name" value="NAD(P)-binding Rossmann-like Domain"/>
    <property type="match status" value="1"/>
</dbReference>
<dbReference type="EMBL" id="JBHSNC010000055">
    <property type="protein sequence ID" value="MFC5531550.1"/>
    <property type="molecule type" value="Genomic_DNA"/>
</dbReference>
<evidence type="ECO:0000256" key="2">
    <source>
        <dbReference type="SAM" id="Phobius"/>
    </source>
</evidence>
<organism evidence="4 5">
    <name type="scientific">Cohnella yongneupensis</name>
    <dbReference type="NCBI Taxonomy" id="425006"/>
    <lineage>
        <taxon>Bacteria</taxon>
        <taxon>Bacillati</taxon>
        <taxon>Bacillota</taxon>
        <taxon>Bacilli</taxon>
        <taxon>Bacillales</taxon>
        <taxon>Paenibacillaceae</taxon>
        <taxon>Cohnella</taxon>
    </lineage>
</organism>
<dbReference type="InterPro" id="IPR003869">
    <property type="entry name" value="Polysac_CapD-like"/>
</dbReference>
<gene>
    <name evidence="4" type="ORF">ACFPQ4_19190</name>
</gene>
<dbReference type="PANTHER" id="PTHR43318:SF1">
    <property type="entry name" value="POLYSACCHARIDE BIOSYNTHESIS PROTEIN EPSC-RELATED"/>
    <property type="match status" value="1"/>
</dbReference>
<dbReference type="Pfam" id="PF02719">
    <property type="entry name" value="Polysacc_synt_2"/>
    <property type="match status" value="1"/>
</dbReference>
<name>A0ABW0R5B3_9BACL</name>
<dbReference type="InterPro" id="IPR036291">
    <property type="entry name" value="NAD(P)-bd_dom_sf"/>
</dbReference>
<accession>A0ABW0R5B3</accession>
<dbReference type="Proteomes" id="UP001596108">
    <property type="component" value="Unassembled WGS sequence"/>
</dbReference>
<dbReference type="RefSeq" id="WP_378113513.1">
    <property type="nucleotide sequence ID" value="NZ_JBHSNC010000055.1"/>
</dbReference>
<dbReference type="SUPFAM" id="SSF51735">
    <property type="entry name" value="NAD(P)-binding Rossmann-fold domains"/>
    <property type="match status" value="1"/>
</dbReference>
<dbReference type="CDD" id="cd05237">
    <property type="entry name" value="UDP_invert_4-6DH_SDR_e"/>
    <property type="match status" value="1"/>
</dbReference>
<keyword evidence="2" id="KW-0812">Transmembrane</keyword>
<keyword evidence="4" id="KW-0456">Lyase</keyword>
<feature type="transmembrane region" description="Helical" evidence="2">
    <location>
        <begin position="12"/>
        <end position="33"/>
    </location>
</feature>
<sequence>MNKVVRLPHWIAVDAGITIVGFAIAALVFLHGYVSSMSLILSALCIFAGIAAARVASDLWINRANNVTVKASASTIQAKDEKPVFKIGEISINDLLGRDPIITDMNRVCDYIKNRVVLITGAGGSIGSELCRQVAGLSPQMLLLLGHGENSIYLIEQELKERYANVKTYPIIADIQDAARLEEIFSEYRPEIVFHAAAHKHVPLMEVNPLEAVKNNVLGTQNVAEASLHFGVRKFVLISSDKAVNPTSIMGATKRAAEMIIQQMNGKGITVFTTVRFGNVLGSRGSVLPLFQRQISQGGPVTVTHRDMVRYFMTIPEAVQLVLQAGGLAQGGEIFILDMGQPVKILDLATALIRLSGFEPGKDIQIKFTGLRGGEKMFEELLTAEEGLEMTVHERIFVGKAMNFKEQELKQIVSEFKWMSSEGGTTSAAKVKGLLNELIPTYACPESKEESHLALKVIS</sequence>
<evidence type="ECO:0000313" key="5">
    <source>
        <dbReference type="Proteomes" id="UP001596108"/>
    </source>
</evidence>
<evidence type="ECO:0000259" key="3">
    <source>
        <dbReference type="Pfam" id="PF02719"/>
    </source>
</evidence>
<evidence type="ECO:0000313" key="4">
    <source>
        <dbReference type="EMBL" id="MFC5531550.1"/>
    </source>
</evidence>
<feature type="domain" description="Polysaccharide biosynthesis protein CapD-like" evidence="3">
    <location>
        <begin position="117"/>
        <end position="399"/>
    </location>
</feature>
<evidence type="ECO:0000256" key="1">
    <source>
        <dbReference type="ARBA" id="ARBA00007430"/>
    </source>
</evidence>
<comment type="caution">
    <text evidence="4">The sequence shown here is derived from an EMBL/GenBank/DDBJ whole genome shotgun (WGS) entry which is preliminary data.</text>
</comment>
<dbReference type="PANTHER" id="PTHR43318">
    <property type="entry name" value="UDP-N-ACETYLGLUCOSAMINE 4,6-DEHYDRATASE"/>
    <property type="match status" value="1"/>
</dbReference>
<feature type="transmembrane region" description="Helical" evidence="2">
    <location>
        <begin position="39"/>
        <end position="56"/>
    </location>
</feature>
<keyword evidence="2" id="KW-0472">Membrane</keyword>
<dbReference type="EC" id="4.2.1.115" evidence="4"/>
<keyword evidence="2" id="KW-1133">Transmembrane helix</keyword>